<reference evidence="10" key="1">
    <citation type="submission" date="2018-01" db="EMBL/GenBank/DDBJ databases">
        <authorList>
            <person name="Mao J.F."/>
        </authorList>
    </citation>
    <scope>NUCLEOTIDE SEQUENCE</scope>
    <source>
        <strain evidence="10">Huo1</strain>
        <tissue evidence="10">Leaf</tissue>
    </source>
</reference>
<comment type="similarity">
    <text evidence="7">Belongs to the SOSEKI family.</text>
</comment>
<dbReference type="InterPro" id="IPR010369">
    <property type="entry name" value="SOK"/>
</dbReference>
<dbReference type="GO" id="GO:2000067">
    <property type="term" value="P:regulation of root morphogenesis"/>
    <property type="evidence" value="ECO:0007669"/>
    <property type="project" value="UniProtKB-ARBA"/>
</dbReference>
<accession>A0A8X8WF93</accession>
<dbReference type="GO" id="GO:0051302">
    <property type="term" value="P:regulation of cell division"/>
    <property type="evidence" value="ECO:0007669"/>
    <property type="project" value="UniProtKB-ARBA"/>
</dbReference>
<evidence type="ECO:0000313" key="11">
    <source>
        <dbReference type="Proteomes" id="UP000298416"/>
    </source>
</evidence>
<dbReference type="AlphaFoldDB" id="A0A8X8WF93"/>
<dbReference type="InterPro" id="IPR048351">
    <property type="entry name" value="SOK_DIX"/>
</dbReference>
<keyword evidence="11" id="KW-1185">Reference proteome</keyword>
<evidence type="ECO:0000256" key="2">
    <source>
        <dbReference type="ARBA" id="ARBA00022473"/>
    </source>
</evidence>
<feature type="region of interest" description="Disordered" evidence="8">
    <location>
        <begin position="143"/>
        <end position="192"/>
    </location>
</feature>
<keyword evidence="6" id="KW-0131">Cell cycle</keyword>
<sequence>MEIQQQQQGGSEVRRLHIVYFLSRKGRIEHPHLIRVHHLSRNGVRLRDVKRWLAELRGKEIPESFSWSYKRRYKSGYVWQDLLDDDLITPISDNEYVLKGSEISSINVKEYPYTEEKCGSNKKDELSLEHEDNKALCKVENQTQPTDALVDVSPKPPSEIEEESPSFGSETSTFTDDSGKAEMDKSSDTVTQEKPIVKEKVSRLAPFYSTILMRRSKKRSKNIAVDEKSVASSAPEAEVGAVAVESCKNVASSEPQCTKSKSSKSNLLKSLITCGDIGTKDSAVLSVKKQNKPFLSTCSSEAENVRSDTLCRRDTGFGGSQRVFGNFNWTQRDFSRRRSVDGIEDLKWSYRSKSAEQKAPCAAYKPVSGPNCSQCGKVFKPEKMHAHMKSCKGMKAMSKCVAADKPSKGSGDSFFGHFVTHS</sequence>
<evidence type="ECO:0000256" key="8">
    <source>
        <dbReference type="SAM" id="MobiDB-lite"/>
    </source>
</evidence>
<dbReference type="Proteomes" id="UP000298416">
    <property type="component" value="Unassembled WGS sequence"/>
</dbReference>
<dbReference type="GO" id="GO:0090708">
    <property type="term" value="P:specification of plant organ axis polarity"/>
    <property type="evidence" value="ECO:0007669"/>
    <property type="project" value="UniProtKB-ARBA"/>
</dbReference>
<comment type="caution">
    <text evidence="10">The sequence shown here is derived from an EMBL/GenBank/DDBJ whole genome shotgun (WGS) entry which is preliminary data.</text>
</comment>
<evidence type="ECO:0000256" key="1">
    <source>
        <dbReference type="ARBA" id="ARBA00004413"/>
    </source>
</evidence>
<feature type="compositionally biased region" description="Basic and acidic residues" evidence="8">
    <location>
        <begin position="177"/>
        <end position="187"/>
    </location>
</feature>
<evidence type="ECO:0000256" key="6">
    <source>
        <dbReference type="ARBA" id="ARBA00023306"/>
    </source>
</evidence>
<feature type="domain" description="SOSEKI DIX-like" evidence="9">
    <location>
        <begin position="17"/>
        <end position="103"/>
    </location>
</feature>
<dbReference type="PANTHER" id="PTHR31083">
    <property type="entry name" value="UPSTREAM OF FLC PROTEIN (DUF966)"/>
    <property type="match status" value="1"/>
</dbReference>
<gene>
    <name evidence="10" type="ORF">SASPL_147495</name>
</gene>
<dbReference type="PANTHER" id="PTHR31083:SF5">
    <property type="entry name" value="PROTEIN SOSEKI 1"/>
    <property type="match status" value="1"/>
</dbReference>
<evidence type="ECO:0000256" key="3">
    <source>
        <dbReference type="ARBA" id="ARBA00022475"/>
    </source>
</evidence>
<dbReference type="Pfam" id="PF06136">
    <property type="entry name" value="SOK"/>
    <property type="match status" value="1"/>
</dbReference>
<evidence type="ECO:0000256" key="7">
    <source>
        <dbReference type="ARBA" id="ARBA00024211"/>
    </source>
</evidence>
<name>A0A8X8WF93_SALSN</name>
<dbReference type="OrthoDB" id="1907705at2759"/>
<comment type="subcellular location">
    <subcellularLocation>
        <location evidence="1">Cell membrane</location>
        <topology evidence="1">Peripheral membrane protein</topology>
        <orientation evidence="1">Cytoplasmic side</orientation>
    </subcellularLocation>
</comment>
<dbReference type="EMBL" id="PNBA02000018">
    <property type="protein sequence ID" value="KAG6393259.1"/>
    <property type="molecule type" value="Genomic_DNA"/>
</dbReference>
<keyword evidence="4" id="KW-0132">Cell division</keyword>
<dbReference type="GO" id="GO:0005886">
    <property type="term" value="C:plasma membrane"/>
    <property type="evidence" value="ECO:0007669"/>
    <property type="project" value="UniProtKB-SubCell"/>
</dbReference>
<evidence type="ECO:0000313" key="10">
    <source>
        <dbReference type="EMBL" id="KAG6393259.1"/>
    </source>
</evidence>
<organism evidence="10">
    <name type="scientific">Salvia splendens</name>
    <name type="common">Scarlet sage</name>
    <dbReference type="NCBI Taxonomy" id="180675"/>
    <lineage>
        <taxon>Eukaryota</taxon>
        <taxon>Viridiplantae</taxon>
        <taxon>Streptophyta</taxon>
        <taxon>Embryophyta</taxon>
        <taxon>Tracheophyta</taxon>
        <taxon>Spermatophyta</taxon>
        <taxon>Magnoliopsida</taxon>
        <taxon>eudicotyledons</taxon>
        <taxon>Gunneridae</taxon>
        <taxon>Pentapetalae</taxon>
        <taxon>asterids</taxon>
        <taxon>lamiids</taxon>
        <taxon>Lamiales</taxon>
        <taxon>Lamiaceae</taxon>
        <taxon>Nepetoideae</taxon>
        <taxon>Mentheae</taxon>
        <taxon>Salviinae</taxon>
        <taxon>Salvia</taxon>
        <taxon>Salvia subgen. Calosphace</taxon>
        <taxon>core Calosphace</taxon>
    </lineage>
</organism>
<evidence type="ECO:0000259" key="9">
    <source>
        <dbReference type="Pfam" id="PF06136"/>
    </source>
</evidence>
<protein>
    <recommendedName>
        <fullName evidence="9">SOSEKI DIX-like domain-containing protein</fullName>
    </recommendedName>
</protein>
<proteinExistence type="inferred from homology"/>
<keyword evidence="5" id="KW-0472">Membrane</keyword>
<keyword evidence="3" id="KW-1003">Cell membrane</keyword>
<evidence type="ECO:0000256" key="4">
    <source>
        <dbReference type="ARBA" id="ARBA00022618"/>
    </source>
</evidence>
<reference evidence="10" key="2">
    <citation type="submission" date="2020-08" db="EMBL/GenBank/DDBJ databases">
        <title>Plant Genome Project.</title>
        <authorList>
            <person name="Zhang R.-G."/>
        </authorList>
    </citation>
    <scope>NUCLEOTIDE SEQUENCE</scope>
    <source>
        <strain evidence="10">Huo1</strain>
        <tissue evidence="10">Leaf</tissue>
    </source>
</reference>
<evidence type="ECO:0000256" key="5">
    <source>
        <dbReference type="ARBA" id="ARBA00023136"/>
    </source>
</evidence>
<keyword evidence="2" id="KW-0217">Developmental protein</keyword>
<dbReference type="GO" id="GO:0051258">
    <property type="term" value="P:protein polymerization"/>
    <property type="evidence" value="ECO:0007669"/>
    <property type="project" value="UniProtKB-ARBA"/>
</dbReference>
<dbReference type="GO" id="GO:0051301">
    <property type="term" value="P:cell division"/>
    <property type="evidence" value="ECO:0007669"/>
    <property type="project" value="UniProtKB-KW"/>
</dbReference>